<dbReference type="RefSeq" id="WP_166538851.1">
    <property type="nucleotide sequence ID" value="NZ_JAKEPT010000006.1"/>
</dbReference>
<dbReference type="Gene3D" id="1.10.530.10">
    <property type="match status" value="1"/>
</dbReference>
<evidence type="ECO:0000313" key="4">
    <source>
        <dbReference type="EMBL" id="NCA58592.1"/>
    </source>
</evidence>
<dbReference type="PANTHER" id="PTHR37423:SF2">
    <property type="entry name" value="MEMBRANE-BOUND LYTIC MUREIN TRANSGLYCOSYLASE C"/>
    <property type="match status" value="1"/>
</dbReference>
<proteinExistence type="inferred from homology"/>
<dbReference type="EMBL" id="PDFF01000058">
    <property type="protein sequence ID" value="NCA58592.1"/>
    <property type="molecule type" value="Genomic_DNA"/>
</dbReference>
<protein>
    <submittedName>
        <fullName evidence="4">Transglycosylase</fullName>
    </submittedName>
</protein>
<dbReference type="Pfam" id="PF01464">
    <property type="entry name" value="SLT"/>
    <property type="match status" value="1"/>
</dbReference>
<reference evidence="4" key="1">
    <citation type="submission" date="2017-10" db="EMBL/GenBank/DDBJ databases">
        <title>Draft genome sequences of three KPC-producing Klebsiella pneumoniae Sequence-Type 15, 258 and 309, isolated from a hospital in Argentina.</title>
        <authorList>
            <person name="Nievas J."/>
            <person name="Smayevsky J."/>
            <person name="Pin Viso N."/>
            <person name="Vera P."/>
            <person name="Nicola F."/>
            <person name="Aballay D."/>
            <person name="Farber M."/>
        </authorList>
    </citation>
    <scope>NUCLEOTIDE SEQUENCE</scope>
    <source>
        <strain evidence="4">KN-ST309</strain>
    </source>
</reference>
<comment type="similarity">
    <text evidence="1">Belongs to the transglycosylase Slt family.</text>
</comment>
<evidence type="ECO:0000259" key="3">
    <source>
        <dbReference type="Pfam" id="PF01464"/>
    </source>
</evidence>
<evidence type="ECO:0000256" key="1">
    <source>
        <dbReference type="ARBA" id="ARBA00007734"/>
    </source>
</evidence>
<organism evidence="4">
    <name type="scientific">Klebsiella pneumoniae</name>
    <dbReference type="NCBI Taxonomy" id="573"/>
    <lineage>
        <taxon>Bacteria</taxon>
        <taxon>Pseudomonadati</taxon>
        <taxon>Pseudomonadota</taxon>
        <taxon>Gammaproteobacteria</taxon>
        <taxon>Enterobacterales</taxon>
        <taxon>Enterobacteriaceae</taxon>
        <taxon>Klebsiella/Raoultella group</taxon>
        <taxon>Klebsiella</taxon>
        <taxon>Klebsiella pneumoniae complex</taxon>
    </lineage>
</organism>
<dbReference type="PANTHER" id="PTHR37423">
    <property type="entry name" value="SOLUBLE LYTIC MUREIN TRANSGLYCOSYLASE-RELATED"/>
    <property type="match status" value="1"/>
</dbReference>
<evidence type="ECO:0000256" key="2">
    <source>
        <dbReference type="SAM" id="Coils"/>
    </source>
</evidence>
<feature type="domain" description="Transglycosylase SLT" evidence="3">
    <location>
        <begin position="480"/>
        <end position="577"/>
    </location>
</feature>
<name>A0A6B2EZG4_KLEPN</name>
<dbReference type="AlphaFoldDB" id="A0A6B2EZG4"/>
<dbReference type="InterPro" id="IPR023346">
    <property type="entry name" value="Lysozyme-like_dom_sf"/>
</dbReference>
<accession>A0A6B2EZG4</accession>
<keyword evidence="2" id="KW-0175">Coiled coil</keyword>
<sequence>MAATVIDALLVTLGLDTSQFRKGQQEVSDDLKKQREDAKNTAKEMAEQGKKAASFFSSIKTELLALTGVTVTAGGLMSFVKSTTSGLMELSIQAKSLGMTAKELDGVGKAAEAVGSSVEKISAALQGFQNAKQLAKVGVYDTPVQEAAIRLNSLTHDSFNIRDDSAQTTFRKILESARKVTDPDIRRQILQLVGIDDAINQRNQEGKFLTDVDRLTKNSGITDASTKGAKEFTAAWAELGQNLDTVKNQIYVGLIPTIRDLNGLLIEWSSGNAKSSSFFKELKRDINDITGIDLGSWTLSGDLRNLKDNFSMLGKVLNHLGNALNELNNGNFSKAADEFKKAWYGTEDGKPTGNDALPGVTKAAEQALKKNGGTLDFKPDQDSAYLSPQQQATQKMLDAVKFQPLPEQRRQQQDERDYWESTKNLLSKIADALISPAGAATMQPDTSGYQPNVPLNAQAARLGAKGKAFLQAMAGEFGALEGKYGLPAGLLSSLSAAESGGDPYAVSPKGAKGPFQFMDGTARDLGLKGMDVYDPHKSADAAARYLRYLLDATGGDLEKTLASYNWGLGNVQKKGMDNLPSETRNYVPKVMAGMRPGAGMAVDRAMPGQSGATYQFYGTKITTQAQNVEQLTSDIKKHGDNRVMLLAGYSGQ</sequence>
<dbReference type="CDD" id="cd00254">
    <property type="entry name" value="LT-like"/>
    <property type="match status" value="1"/>
</dbReference>
<dbReference type="SUPFAM" id="SSF53955">
    <property type="entry name" value="Lysozyme-like"/>
    <property type="match status" value="1"/>
</dbReference>
<gene>
    <name evidence="4" type="ORF">CRN12_18525</name>
</gene>
<feature type="coiled-coil region" evidence="2">
    <location>
        <begin position="21"/>
        <end position="51"/>
    </location>
</feature>
<comment type="caution">
    <text evidence="4">The sequence shown here is derived from an EMBL/GenBank/DDBJ whole genome shotgun (WGS) entry which is preliminary data.</text>
</comment>
<dbReference type="InterPro" id="IPR008258">
    <property type="entry name" value="Transglycosylase_SLT_dom_1"/>
</dbReference>